<evidence type="ECO:0000256" key="2">
    <source>
        <dbReference type="ARBA" id="ARBA00005386"/>
    </source>
</evidence>
<evidence type="ECO:0000256" key="1">
    <source>
        <dbReference type="ARBA" id="ARBA00004922"/>
    </source>
</evidence>
<evidence type="ECO:0000256" key="8">
    <source>
        <dbReference type="PROSITE-ProRule" id="PRU00339"/>
    </source>
</evidence>
<dbReference type="InterPro" id="IPR019734">
    <property type="entry name" value="TPR_rpt"/>
</dbReference>
<feature type="domain" description="O-GlcNAc transferase C-terminal" evidence="9">
    <location>
        <begin position="493"/>
        <end position="677"/>
    </location>
</feature>
<dbReference type="SUPFAM" id="SSF48452">
    <property type="entry name" value="TPR-like"/>
    <property type="match status" value="1"/>
</dbReference>
<evidence type="ECO:0000256" key="4">
    <source>
        <dbReference type="ARBA" id="ARBA00022676"/>
    </source>
</evidence>
<proteinExistence type="inferred from homology"/>
<evidence type="ECO:0000256" key="6">
    <source>
        <dbReference type="ARBA" id="ARBA00022737"/>
    </source>
</evidence>
<dbReference type="PANTHER" id="PTHR44998">
    <property type="match status" value="1"/>
</dbReference>
<reference evidence="10 11" key="1">
    <citation type="submission" date="2024-07" db="EMBL/GenBank/DDBJ databases">
        <title>Molecular mechanisms and environmental adaptations of flagellar loss and biofilm growth of Rhodanobacter under environmental stress.</title>
        <authorList>
            <person name="Chen M."/>
        </authorList>
    </citation>
    <scope>NUCLEOTIDE SEQUENCE [LARGE SCALE GENOMIC DNA]</scope>
    <source>
        <strain evidence="10 11">RS22</strain>
    </source>
</reference>
<dbReference type="InterPro" id="IPR029489">
    <property type="entry name" value="OGT/SEC/SPY_C"/>
</dbReference>
<protein>
    <recommendedName>
        <fullName evidence="3">protein O-GlcNAc transferase</fullName>
        <ecNumber evidence="3">2.4.1.255</ecNumber>
    </recommendedName>
</protein>
<evidence type="ECO:0000313" key="10">
    <source>
        <dbReference type="EMBL" id="MEY2183346.1"/>
    </source>
</evidence>
<accession>A0ABV4ASG6</accession>
<evidence type="ECO:0000259" key="9">
    <source>
        <dbReference type="Pfam" id="PF13844"/>
    </source>
</evidence>
<dbReference type="Pfam" id="PF13844">
    <property type="entry name" value="Glyco_transf_41"/>
    <property type="match status" value="2"/>
</dbReference>
<dbReference type="SMART" id="SM00028">
    <property type="entry name" value="TPR"/>
    <property type="match status" value="6"/>
</dbReference>
<keyword evidence="11" id="KW-1185">Reference proteome</keyword>
<dbReference type="Gene3D" id="3.40.50.11380">
    <property type="match status" value="1"/>
</dbReference>
<gene>
    <name evidence="10" type="ORF">AB7878_13040</name>
</gene>
<keyword evidence="4" id="KW-0328">Glycosyltransferase</keyword>
<comment type="similarity">
    <text evidence="2">Belongs to the glycosyltransferase 41 family. O-GlcNAc transferase subfamily.</text>
</comment>
<keyword evidence="7 8" id="KW-0802">TPR repeat</keyword>
<keyword evidence="6" id="KW-0677">Repeat</keyword>
<comment type="pathway">
    <text evidence="1">Protein modification; protein glycosylation.</text>
</comment>
<dbReference type="InterPro" id="IPR011990">
    <property type="entry name" value="TPR-like_helical_dom_sf"/>
</dbReference>
<keyword evidence="5" id="KW-0808">Transferase</keyword>
<dbReference type="PANTHER" id="PTHR44998:SF1">
    <property type="entry name" value="UDP-N-ACETYLGLUCOSAMINE--PEPTIDE N-ACETYLGLUCOSAMINYLTRANSFERASE 110 KDA SUBUNIT"/>
    <property type="match status" value="1"/>
</dbReference>
<dbReference type="Gene3D" id="1.25.40.10">
    <property type="entry name" value="Tetratricopeptide repeat domain"/>
    <property type="match status" value="3"/>
</dbReference>
<dbReference type="Gene3D" id="3.40.50.2000">
    <property type="entry name" value="Glycogen Phosphorylase B"/>
    <property type="match status" value="1"/>
</dbReference>
<dbReference type="Proteomes" id="UP001562159">
    <property type="component" value="Unassembled WGS sequence"/>
</dbReference>
<feature type="domain" description="O-GlcNAc transferase C-terminal" evidence="9">
    <location>
        <begin position="290"/>
        <end position="490"/>
    </location>
</feature>
<sequence>MASTSFADVNAVLNRLTVLLQDGAFADAANLAAGARLQYPVAAELVRLHGTALLQLGRIREAQMALVRAAELAPESVETQCSLAAIALSGGRADDAIERMRAMLHRSPNHPAALQMLGSALMAAARHAEASEAFALALQAMPQHPGLCLDLADAELQLGHARQAEARVREALQLAPSSDAAHALLGQVLQMQGRSREALDAWLQAERLAPGNAQYPCEAGRILERMGALETAAGAYDRALRLDPNYIPALGRLVFLRRRLCDWRELDALAERLRLAAASGHAVLNPFALLAEELEPAVQLRAAKACAAAIEQRIAPLRRQLDFTHPRPALDMPIRVGFVADGFNEHATGLLVVALIEALPGRPLELHLFATTPDDGGTTRRRLASAARLHDVSALDPVQTARRIHAAGIEILIDLNGYGGNNGADLMALCAAPVQVNWLACPGTSGAPWMDYLLADAVMLPDSLRPHVREKLLRLPRCCQPNDVTRIVRHPPARAECGLPAHGTVFACFNGSHKLNATSFGRMMKILQQVPGSVLWLRSGPEGADDRLRGAAIAAGIAPERLVFLPRLPHLEYLARYNHVDLLLDTLPYNAGTTASDALWAGCPLLTCRGHGFAGRVAASLLHHLDMPELVCENEAAFVATAVLYGNDRDALDLLRLRLAMQRANNPLFDMQGFANDFRRMLKAISARYRSGRPAADLDL</sequence>
<feature type="repeat" description="TPR" evidence="8">
    <location>
        <begin position="213"/>
        <end position="246"/>
    </location>
</feature>
<evidence type="ECO:0000256" key="7">
    <source>
        <dbReference type="ARBA" id="ARBA00022803"/>
    </source>
</evidence>
<dbReference type="Pfam" id="PF13432">
    <property type="entry name" value="TPR_16"/>
    <property type="match status" value="2"/>
</dbReference>
<name>A0ABV4ASG6_9GAMM</name>
<dbReference type="PROSITE" id="PS50005">
    <property type="entry name" value="TPR"/>
    <property type="match status" value="1"/>
</dbReference>
<dbReference type="EMBL" id="JBGBPY010000001">
    <property type="protein sequence ID" value="MEY2183346.1"/>
    <property type="molecule type" value="Genomic_DNA"/>
</dbReference>
<evidence type="ECO:0000256" key="3">
    <source>
        <dbReference type="ARBA" id="ARBA00011970"/>
    </source>
</evidence>
<dbReference type="SUPFAM" id="SSF53756">
    <property type="entry name" value="UDP-Glycosyltransferase/glycogen phosphorylase"/>
    <property type="match status" value="1"/>
</dbReference>
<dbReference type="EC" id="2.4.1.255" evidence="3"/>
<evidence type="ECO:0000256" key="5">
    <source>
        <dbReference type="ARBA" id="ARBA00022679"/>
    </source>
</evidence>
<evidence type="ECO:0000313" key="11">
    <source>
        <dbReference type="Proteomes" id="UP001562159"/>
    </source>
</evidence>
<comment type="caution">
    <text evidence="10">The sequence shown here is derived from an EMBL/GenBank/DDBJ whole genome shotgun (WGS) entry which is preliminary data.</text>
</comment>
<organism evidence="10 11">
    <name type="scientific">Rhodanobacter humi</name>
    <dbReference type="NCBI Taxonomy" id="1888173"/>
    <lineage>
        <taxon>Bacteria</taxon>
        <taxon>Pseudomonadati</taxon>
        <taxon>Pseudomonadota</taxon>
        <taxon>Gammaproteobacteria</taxon>
        <taxon>Lysobacterales</taxon>
        <taxon>Rhodanobacteraceae</taxon>
        <taxon>Rhodanobacter</taxon>
    </lineage>
</organism>